<dbReference type="SUPFAM" id="SSF54637">
    <property type="entry name" value="Thioesterase/thiol ester dehydrase-isomerase"/>
    <property type="match status" value="2"/>
</dbReference>
<evidence type="ECO:0000256" key="1">
    <source>
        <dbReference type="ARBA" id="ARBA00006538"/>
    </source>
</evidence>
<dbReference type="InterPro" id="IPR029069">
    <property type="entry name" value="HotDog_dom_sf"/>
</dbReference>
<protein>
    <recommendedName>
        <fullName evidence="7">Acyl-CoA thioesterase</fullName>
    </recommendedName>
</protein>
<dbReference type="InterPro" id="IPR003703">
    <property type="entry name" value="Acyl_CoA_thio"/>
</dbReference>
<dbReference type="InterPro" id="IPR049450">
    <property type="entry name" value="ACOT8-like_C"/>
</dbReference>
<dbReference type="InterPro" id="IPR049449">
    <property type="entry name" value="TesB_ACOT8-like_N"/>
</dbReference>
<dbReference type="PANTHER" id="PTHR11066:SF34">
    <property type="entry name" value="ACYL-COENZYME A THIOESTERASE 8"/>
    <property type="match status" value="1"/>
</dbReference>
<sequence>MSLTHINDLLNQVKAGTPDTTYTITPDWGQGRASFGGLLGGMLYTAIRREMNDERPLYSFMLSFVGPVVSDEPFTISAQVLRIGKSAVQLAAQIVQNDAVVCSALACFGTARESSVVVASLPAPNATSPDLLPALPYIPNIVPAFTQHIDFRWAFGGLPFSGTQSREMGGWIRLKDLSADDEFTTAHLITLIDAWPPAVLPLLSKPAPASSVTWSMSFMQPLPKLASNWWLYRAEIAQAADGYGQTSAHIWDKDGVLVAMSTQTVAVFDTP</sequence>
<dbReference type="Pfam" id="PF13622">
    <property type="entry name" value="4HBT_3"/>
    <property type="match status" value="1"/>
</dbReference>
<dbReference type="EMBL" id="BMZG01000001">
    <property type="protein sequence ID" value="GHA65133.1"/>
    <property type="molecule type" value="Genomic_DNA"/>
</dbReference>
<dbReference type="GO" id="GO:0006637">
    <property type="term" value="P:acyl-CoA metabolic process"/>
    <property type="evidence" value="ECO:0007669"/>
    <property type="project" value="InterPro"/>
</dbReference>
<organism evidence="5 6">
    <name type="scientific">Formosimonas limnophila</name>
    <dbReference type="NCBI Taxonomy" id="1384487"/>
    <lineage>
        <taxon>Bacteria</taxon>
        <taxon>Pseudomonadati</taxon>
        <taxon>Pseudomonadota</taxon>
        <taxon>Betaproteobacteria</taxon>
        <taxon>Burkholderiales</taxon>
        <taxon>Burkholderiaceae</taxon>
        <taxon>Formosimonas</taxon>
    </lineage>
</organism>
<feature type="domain" description="Acyl-CoA thioesterase-like N-terminal HotDog" evidence="3">
    <location>
        <begin position="25"/>
        <end position="109"/>
    </location>
</feature>
<dbReference type="InterPro" id="IPR042171">
    <property type="entry name" value="Acyl-CoA_hotdog"/>
</dbReference>
<dbReference type="GO" id="GO:0047617">
    <property type="term" value="F:fatty acyl-CoA hydrolase activity"/>
    <property type="evidence" value="ECO:0007669"/>
    <property type="project" value="InterPro"/>
</dbReference>
<gene>
    <name evidence="5" type="ORF">GCM10009007_01990</name>
</gene>
<comment type="caution">
    <text evidence="5">The sequence shown here is derived from an EMBL/GenBank/DDBJ whole genome shotgun (WGS) entry which is preliminary data.</text>
</comment>
<dbReference type="GO" id="GO:0009062">
    <property type="term" value="P:fatty acid catabolic process"/>
    <property type="evidence" value="ECO:0007669"/>
    <property type="project" value="TreeGrafter"/>
</dbReference>
<feature type="domain" description="Acyl-CoA thioesterase-like C-terminal" evidence="4">
    <location>
        <begin position="130"/>
        <end position="267"/>
    </location>
</feature>
<evidence type="ECO:0000259" key="4">
    <source>
        <dbReference type="Pfam" id="PF20789"/>
    </source>
</evidence>
<dbReference type="Gene3D" id="2.40.160.210">
    <property type="entry name" value="Acyl-CoA thioesterase, double hotdog domain"/>
    <property type="match status" value="1"/>
</dbReference>
<reference evidence="5" key="1">
    <citation type="journal article" date="2014" name="Int. J. Syst. Evol. Microbiol.">
        <title>Complete genome sequence of Corynebacterium casei LMG S-19264T (=DSM 44701T), isolated from a smear-ripened cheese.</title>
        <authorList>
            <consortium name="US DOE Joint Genome Institute (JGI-PGF)"/>
            <person name="Walter F."/>
            <person name="Albersmeier A."/>
            <person name="Kalinowski J."/>
            <person name="Ruckert C."/>
        </authorList>
    </citation>
    <scope>NUCLEOTIDE SEQUENCE</scope>
    <source>
        <strain evidence="5">KCTC 32501</strain>
    </source>
</reference>
<keyword evidence="2" id="KW-0378">Hydrolase</keyword>
<evidence type="ECO:0000256" key="2">
    <source>
        <dbReference type="ARBA" id="ARBA00022801"/>
    </source>
</evidence>
<evidence type="ECO:0000313" key="5">
    <source>
        <dbReference type="EMBL" id="GHA65133.1"/>
    </source>
</evidence>
<proteinExistence type="inferred from homology"/>
<evidence type="ECO:0000313" key="6">
    <source>
        <dbReference type="Proteomes" id="UP000614287"/>
    </source>
</evidence>
<dbReference type="GO" id="GO:0005829">
    <property type="term" value="C:cytosol"/>
    <property type="evidence" value="ECO:0007669"/>
    <property type="project" value="TreeGrafter"/>
</dbReference>
<accession>A0A8J3FXI9</accession>
<dbReference type="PANTHER" id="PTHR11066">
    <property type="entry name" value="ACYL-COA THIOESTERASE"/>
    <property type="match status" value="1"/>
</dbReference>
<name>A0A8J3FXI9_9BURK</name>
<dbReference type="Proteomes" id="UP000614287">
    <property type="component" value="Unassembled WGS sequence"/>
</dbReference>
<dbReference type="Pfam" id="PF20789">
    <property type="entry name" value="4HBT_3C"/>
    <property type="match status" value="1"/>
</dbReference>
<evidence type="ECO:0000259" key="3">
    <source>
        <dbReference type="Pfam" id="PF13622"/>
    </source>
</evidence>
<comment type="similarity">
    <text evidence="1">Belongs to the C/M/P thioester hydrolase family.</text>
</comment>
<dbReference type="AlphaFoldDB" id="A0A8J3FXI9"/>
<reference evidence="5" key="2">
    <citation type="submission" date="2020-09" db="EMBL/GenBank/DDBJ databases">
        <authorList>
            <person name="Sun Q."/>
            <person name="Kim S."/>
        </authorList>
    </citation>
    <scope>NUCLEOTIDE SEQUENCE</scope>
    <source>
        <strain evidence="5">KCTC 32501</strain>
    </source>
</reference>
<dbReference type="RefSeq" id="WP_189490435.1">
    <property type="nucleotide sequence ID" value="NZ_BMZG01000001.1"/>
</dbReference>
<keyword evidence="6" id="KW-1185">Reference proteome</keyword>
<evidence type="ECO:0008006" key="7">
    <source>
        <dbReference type="Google" id="ProtNLM"/>
    </source>
</evidence>